<dbReference type="PANTHER" id="PTHR35010:SF2">
    <property type="entry name" value="BLL4672 PROTEIN"/>
    <property type="match status" value="1"/>
</dbReference>
<dbReference type="PANTHER" id="PTHR35010">
    <property type="entry name" value="BLL4672 PROTEIN-RELATED"/>
    <property type="match status" value="1"/>
</dbReference>
<dbReference type="InterPro" id="IPR041413">
    <property type="entry name" value="MLTR_LBD"/>
</dbReference>
<dbReference type="EMBL" id="CP086322">
    <property type="protein sequence ID" value="UQA96624.1"/>
    <property type="molecule type" value="Genomic_DNA"/>
</dbReference>
<dbReference type="InterPro" id="IPR010982">
    <property type="entry name" value="Lambda_DNA-bd_dom_sf"/>
</dbReference>
<dbReference type="Proteomes" id="UP000830115">
    <property type="component" value="Chromosome"/>
</dbReference>
<dbReference type="Gene3D" id="1.10.260.40">
    <property type="entry name" value="lambda repressor-like DNA-binding domains"/>
    <property type="match status" value="1"/>
</dbReference>
<dbReference type="Gene3D" id="3.30.450.180">
    <property type="match status" value="1"/>
</dbReference>
<feature type="domain" description="MmyB-like transcription regulator ligand binding" evidence="1">
    <location>
        <begin position="129"/>
        <end position="290"/>
    </location>
</feature>
<reference evidence="2" key="1">
    <citation type="submission" date="2021-10" db="EMBL/GenBank/DDBJ databases">
        <title>Streptomyces nigrumlapis sp.nov.,an antimicrobial producing actinobacterium isolated from Black Gobi rocks.</title>
        <authorList>
            <person name="Wen Y."/>
            <person name="Zhang W."/>
            <person name="Liu X.G."/>
        </authorList>
    </citation>
    <scope>NUCLEOTIDE SEQUENCE</scope>
    <source>
        <strain evidence="2">ST13-2-2</strain>
    </source>
</reference>
<dbReference type="Pfam" id="PF17765">
    <property type="entry name" value="MLTR_LBD"/>
    <property type="match status" value="1"/>
</dbReference>
<accession>A0ABY4MFP6</accession>
<dbReference type="Pfam" id="PF13560">
    <property type="entry name" value="HTH_31"/>
    <property type="match status" value="1"/>
</dbReference>
<proteinExistence type="predicted"/>
<name>A0ABY4MFP6_9ACTN</name>
<keyword evidence="3" id="KW-1185">Reference proteome</keyword>
<sequence length="461" mass="51594">MSIADGGLKHGDEKMLLSRNTASAERDDASPLTPGQLMGLAGLLRAWRAAASERLGKPLTQKDVASALHRSTRWYRDLENGATVRLDRQLCEGLGKVLMLGRDELQALVLYGHGGAIASPSPAGDSPTRRALQLLIDKQMPSPTYLTDATWNVIGYNAAMAEWWPWVLEDKPNLMRWALLSREARTQFHDWARHAAEYIKLLKFAIPRHPDNPELAQLINELREDDEVRKIWDSSTEIAENRDGATYRMTIPAMNWETAELVSHVLYPASLPDCRLTVITWTRGEDGAEACGTDAGHPLAPLPTASDAGQALRRRIARRLSQHITVASADEAMALAGDDRAELPILSKFIGHDSRLAYSPSTRTVIWATRQDDDRWGIAEVEPYTIIVRMPQAIHVDGAKDEYKVLTRAILPADSIEAVERVQGLVAQLRRRIEVLEEIHRDEYQADPKNVPYIWHPVDEI</sequence>
<organism evidence="2 3">
    <name type="scientific">Streptomyces halobius</name>
    <dbReference type="NCBI Taxonomy" id="2879846"/>
    <lineage>
        <taxon>Bacteria</taxon>
        <taxon>Bacillati</taxon>
        <taxon>Actinomycetota</taxon>
        <taxon>Actinomycetes</taxon>
        <taxon>Kitasatosporales</taxon>
        <taxon>Streptomycetaceae</taxon>
        <taxon>Streptomyces</taxon>
    </lineage>
</organism>
<evidence type="ECO:0000259" key="1">
    <source>
        <dbReference type="Pfam" id="PF17765"/>
    </source>
</evidence>
<evidence type="ECO:0000313" key="2">
    <source>
        <dbReference type="EMBL" id="UQA96624.1"/>
    </source>
</evidence>
<dbReference type="RefSeq" id="WP_248867551.1">
    <property type="nucleotide sequence ID" value="NZ_CP086322.1"/>
</dbReference>
<evidence type="ECO:0000313" key="3">
    <source>
        <dbReference type="Proteomes" id="UP000830115"/>
    </source>
</evidence>
<protein>
    <submittedName>
        <fullName evidence="2">Helix-turn-helix transcriptional regulator</fullName>
    </submittedName>
</protein>
<gene>
    <name evidence="2" type="ORF">K9S39_36335</name>
</gene>